<dbReference type="PANTHER" id="PTHR31656">
    <property type="entry name" value="ROOT CAP DOMAIN-CONTAINING PROTEIN"/>
    <property type="match status" value="1"/>
</dbReference>
<evidence type="ECO:0000313" key="2">
    <source>
        <dbReference type="EMBL" id="KAJ1699672.1"/>
    </source>
</evidence>
<evidence type="ECO:0000256" key="1">
    <source>
        <dbReference type="SAM" id="SignalP"/>
    </source>
</evidence>
<sequence length="352" mass="38902">MEKASSTVLFVLIVAILCAVASASFRLPWEQKLQASPPPRGQPGKPNRTVRCRHPEFPKCFMVSRSCPRECPSTCAIDCSLCKPVCNCFRPGAVCDDPRFIGGDGITFYFHGRRDRDFCLVSDPSLHINAHFIGKPHPGKKRDFTWVQSLSILLPSSDPGPHSLYLAAMKTATWDDSVDRLALWYDSNPISLPTKEDAMWHSPDGLISIKRTRSTNGVIVESKNKVLISATARPITKEESKIHHYNITEDDCFAHLDTSFKFYDLSEGVDGILGHTYRKDYISKVNLTNPMPVVGGEHDFITSGLFAIDCAVSRFNKGTGLVSAEKANQKSKEYSKVVCQSSPAGTGVLCSR</sequence>
<keyword evidence="3" id="KW-1185">Reference proteome</keyword>
<evidence type="ECO:0008006" key="4">
    <source>
        <dbReference type="Google" id="ProtNLM"/>
    </source>
</evidence>
<dbReference type="InterPro" id="IPR009646">
    <property type="entry name" value="Root_cap"/>
</dbReference>
<comment type="caution">
    <text evidence="2">The sequence shown here is derived from an EMBL/GenBank/DDBJ whole genome shotgun (WGS) entry which is preliminary data.</text>
</comment>
<evidence type="ECO:0000313" key="3">
    <source>
        <dbReference type="Proteomes" id="UP001151287"/>
    </source>
</evidence>
<dbReference type="Pfam" id="PF06830">
    <property type="entry name" value="Root_cap"/>
    <property type="match status" value="1"/>
</dbReference>
<name>A0A9Q0HV38_9POAL</name>
<feature type="signal peptide" evidence="1">
    <location>
        <begin position="1"/>
        <end position="23"/>
    </location>
</feature>
<dbReference type="AlphaFoldDB" id="A0A9Q0HV38"/>
<reference evidence="2" key="1">
    <citation type="journal article" date="2022" name="Cell">
        <title>Repeat-based holocentromeres influence genome architecture and karyotype evolution.</title>
        <authorList>
            <person name="Hofstatter P.G."/>
            <person name="Thangavel G."/>
            <person name="Lux T."/>
            <person name="Neumann P."/>
            <person name="Vondrak T."/>
            <person name="Novak P."/>
            <person name="Zhang M."/>
            <person name="Costa L."/>
            <person name="Castellani M."/>
            <person name="Scott A."/>
            <person name="Toegelov H."/>
            <person name="Fuchs J."/>
            <person name="Mata-Sucre Y."/>
            <person name="Dias Y."/>
            <person name="Vanzela A.L.L."/>
            <person name="Huettel B."/>
            <person name="Almeida C.C.S."/>
            <person name="Simkova H."/>
            <person name="Souza G."/>
            <person name="Pedrosa-Harand A."/>
            <person name="Macas J."/>
            <person name="Mayer K.F.X."/>
            <person name="Houben A."/>
            <person name="Marques A."/>
        </authorList>
    </citation>
    <scope>NUCLEOTIDE SEQUENCE</scope>
    <source>
        <strain evidence="2">RhyBre1mFocal</strain>
    </source>
</reference>
<dbReference type="EMBL" id="JAMQYH010000002">
    <property type="protein sequence ID" value="KAJ1699672.1"/>
    <property type="molecule type" value="Genomic_DNA"/>
</dbReference>
<dbReference type="OrthoDB" id="2012063at2759"/>
<feature type="chain" id="PRO_5040263328" description="Root cap" evidence="1">
    <location>
        <begin position="24"/>
        <end position="352"/>
    </location>
</feature>
<accession>A0A9Q0HV38</accession>
<protein>
    <recommendedName>
        <fullName evidence="4">Root cap</fullName>
    </recommendedName>
</protein>
<proteinExistence type="predicted"/>
<keyword evidence="1" id="KW-0732">Signal</keyword>
<dbReference type="Proteomes" id="UP001151287">
    <property type="component" value="Unassembled WGS sequence"/>
</dbReference>
<organism evidence="2 3">
    <name type="scientific">Rhynchospora breviuscula</name>
    <dbReference type="NCBI Taxonomy" id="2022672"/>
    <lineage>
        <taxon>Eukaryota</taxon>
        <taxon>Viridiplantae</taxon>
        <taxon>Streptophyta</taxon>
        <taxon>Embryophyta</taxon>
        <taxon>Tracheophyta</taxon>
        <taxon>Spermatophyta</taxon>
        <taxon>Magnoliopsida</taxon>
        <taxon>Liliopsida</taxon>
        <taxon>Poales</taxon>
        <taxon>Cyperaceae</taxon>
        <taxon>Cyperoideae</taxon>
        <taxon>Rhynchosporeae</taxon>
        <taxon>Rhynchospora</taxon>
    </lineage>
</organism>
<gene>
    <name evidence="2" type="ORF">LUZ63_008184</name>
</gene>